<dbReference type="InterPro" id="IPR003772">
    <property type="entry name" value="YceD"/>
</dbReference>
<dbReference type="OrthoDB" id="8443793at2"/>
<keyword evidence="3" id="KW-1185">Reference proteome</keyword>
<accession>A0A1H7HNQ5</accession>
<dbReference type="EMBL" id="FOAG01000001">
    <property type="protein sequence ID" value="SEK52023.1"/>
    <property type="molecule type" value="Genomic_DNA"/>
</dbReference>
<organism evidence="2 3">
    <name type="scientific">Roseovarius azorensis</name>
    <dbReference type="NCBI Taxonomy" id="1287727"/>
    <lineage>
        <taxon>Bacteria</taxon>
        <taxon>Pseudomonadati</taxon>
        <taxon>Pseudomonadota</taxon>
        <taxon>Alphaproteobacteria</taxon>
        <taxon>Rhodobacterales</taxon>
        <taxon>Roseobacteraceae</taxon>
        <taxon>Roseovarius</taxon>
    </lineage>
</organism>
<name>A0A1H7HNQ5_9RHOB</name>
<reference evidence="2 3" key="1">
    <citation type="submission" date="2016-10" db="EMBL/GenBank/DDBJ databases">
        <authorList>
            <person name="de Groot N.N."/>
        </authorList>
    </citation>
    <scope>NUCLEOTIDE SEQUENCE [LARGE SCALE GENOMIC DNA]</scope>
    <source>
        <strain evidence="2 3">DSM 100674</strain>
    </source>
</reference>
<dbReference type="STRING" id="1287727.SAMN05443999_101582"/>
<feature type="compositionally biased region" description="Acidic residues" evidence="1">
    <location>
        <begin position="100"/>
        <end position="118"/>
    </location>
</feature>
<dbReference type="Proteomes" id="UP000199582">
    <property type="component" value="Unassembled WGS sequence"/>
</dbReference>
<sequence>MTQRPQNPDILRVADLSQRRPVRFDLAPDAGALAEIAAELDLSGLRKLRFRGSLTALGQSAWLLRADLGATVVQLCVITLVPVTTRIDEPVIRRFSPETDDRESDPGEEIEMPDDDTLEPLGTEIDLRRVMIEALALALPAYPRAEGAELGQISAAEEGVTPLSDEDTKPFAQLAALRDKLQKYE</sequence>
<dbReference type="AlphaFoldDB" id="A0A1H7HNQ5"/>
<dbReference type="RefSeq" id="WP_093031645.1">
    <property type="nucleotide sequence ID" value="NZ_FOAG01000001.1"/>
</dbReference>
<evidence type="ECO:0000256" key="1">
    <source>
        <dbReference type="SAM" id="MobiDB-lite"/>
    </source>
</evidence>
<protein>
    <submittedName>
        <fullName evidence="2">Uncharacterized metal-binding protein YceD, DUF177 family</fullName>
    </submittedName>
</protein>
<gene>
    <name evidence="2" type="ORF">SAMN05443999_101582</name>
</gene>
<evidence type="ECO:0000313" key="3">
    <source>
        <dbReference type="Proteomes" id="UP000199582"/>
    </source>
</evidence>
<evidence type="ECO:0000313" key="2">
    <source>
        <dbReference type="EMBL" id="SEK52023.1"/>
    </source>
</evidence>
<proteinExistence type="predicted"/>
<dbReference type="Pfam" id="PF02620">
    <property type="entry name" value="YceD"/>
    <property type="match status" value="1"/>
</dbReference>
<feature type="region of interest" description="Disordered" evidence="1">
    <location>
        <begin position="96"/>
        <end position="119"/>
    </location>
</feature>